<feature type="domain" description="Response regulatory" evidence="11">
    <location>
        <begin position="899"/>
        <end position="1016"/>
    </location>
</feature>
<evidence type="ECO:0000256" key="4">
    <source>
        <dbReference type="ARBA" id="ARBA00022553"/>
    </source>
</evidence>
<dbReference type="SMART" id="SM00065">
    <property type="entry name" value="GAF"/>
    <property type="match status" value="1"/>
</dbReference>
<dbReference type="CDD" id="cd16922">
    <property type="entry name" value="HATPase_EvgS-ArcB-TorS-like"/>
    <property type="match status" value="1"/>
</dbReference>
<dbReference type="SUPFAM" id="SSF55874">
    <property type="entry name" value="ATPase domain of HSP90 chaperone/DNA topoisomerase II/histidine kinase"/>
    <property type="match status" value="1"/>
</dbReference>
<keyword evidence="5" id="KW-0808">Transferase</keyword>
<dbReference type="RefSeq" id="WP_209142005.1">
    <property type="nucleotide sequence ID" value="NZ_JAGHKO010000011.1"/>
</dbReference>
<dbReference type="Gene3D" id="3.30.450.40">
    <property type="match status" value="1"/>
</dbReference>
<dbReference type="CDD" id="cd06225">
    <property type="entry name" value="HAMP"/>
    <property type="match status" value="1"/>
</dbReference>
<evidence type="ECO:0000256" key="9">
    <source>
        <dbReference type="SAM" id="Phobius"/>
    </source>
</evidence>
<dbReference type="Pfam" id="PF00672">
    <property type="entry name" value="HAMP"/>
    <property type="match status" value="1"/>
</dbReference>
<evidence type="ECO:0000259" key="10">
    <source>
        <dbReference type="PROSITE" id="PS50109"/>
    </source>
</evidence>
<dbReference type="InterPro" id="IPR036097">
    <property type="entry name" value="HisK_dim/P_sf"/>
</dbReference>
<dbReference type="InterPro" id="IPR005467">
    <property type="entry name" value="His_kinase_dom"/>
</dbReference>
<keyword evidence="14" id="KW-1185">Reference proteome</keyword>
<dbReference type="SUPFAM" id="SSF52172">
    <property type="entry name" value="CheY-like"/>
    <property type="match status" value="2"/>
</dbReference>
<feature type="domain" description="Histidine kinase" evidence="10">
    <location>
        <begin position="512"/>
        <end position="737"/>
    </location>
</feature>
<evidence type="ECO:0000256" key="6">
    <source>
        <dbReference type="ARBA" id="ARBA00022777"/>
    </source>
</evidence>
<evidence type="ECO:0000256" key="7">
    <source>
        <dbReference type="ARBA" id="ARBA00023012"/>
    </source>
</evidence>
<dbReference type="PRINTS" id="PR00344">
    <property type="entry name" value="BCTRLSENSOR"/>
</dbReference>
<dbReference type="SMART" id="SM00388">
    <property type="entry name" value="HisKA"/>
    <property type="match status" value="1"/>
</dbReference>
<dbReference type="PROSITE" id="PS50885">
    <property type="entry name" value="HAMP"/>
    <property type="match status" value="1"/>
</dbReference>
<dbReference type="InterPro" id="IPR011006">
    <property type="entry name" value="CheY-like_superfamily"/>
</dbReference>
<dbReference type="Pfam" id="PF01590">
    <property type="entry name" value="GAF"/>
    <property type="match status" value="1"/>
</dbReference>
<evidence type="ECO:0000256" key="3">
    <source>
        <dbReference type="ARBA" id="ARBA00012438"/>
    </source>
</evidence>
<evidence type="ECO:0000259" key="11">
    <source>
        <dbReference type="PROSITE" id="PS50110"/>
    </source>
</evidence>
<dbReference type="Pfam" id="PF00072">
    <property type="entry name" value="Response_reg"/>
    <property type="match status" value="2"/>
</dbReference>
<keyword evidence="6" id="KW-0418">Kinase</keyword>
<dbReference type="SUPFAM" id="SSF55781">
    <property type="entry name" value="GAF domain-like"/>
    <property type="match status" value="1"/>
</dbReference>
<dbReference type="SMART" id="SM00448">
    <property type="entry name" value="REC"/>
    <property type="match status" value="2"/>
</dbReference>
<dbReference type="Gene3D" id="6.10.340.10">
    <property type="match status" value="1"/>
</dbReference>
<evidence type="ECO:0000256" key="5">
    <source>
        <dbReference type="ARBA" id="ARBA00022679"/>
    </source>
</evidence>
<accession>A0ABS3Z1A4</accession>
<dbReference type="InterPro" id="IPR036890">
    <property type="entry name" value="HATPase_C_sf"/>
</dbReference>
<feature type="modified residue" description="4-aspartylphosphate" evidence="8">
    <location>
        <position position="948"/>
    </location>
</feature>
<dbReference type="CDD" id="cd00082">
    <property type="entry name" value="HisKA"/>
    <property type="match status" value="1"/>
</dbReference>
<dbReference type="Pfam" id="PF02518">
    <property type="entry name" value="HATPase_c"/>
    <property type="match status" value="1"/>
</dbReference>
<dbReference type="EC" id="2.7.13.3" evidence="3"/>
<gene>
    <name evidence="13" type="ORF">J7I42_26835</name>
</gene>
<evidence type="ECO:0000313" key="14">
    <source>
        <dbReference type="Proteomes" id="UP000677244"/>
    </source>
</evidence>
<comment type="caution">
    <text evidence="13">The sequence shown here is derived from an EMBL/GenBank/DDBJ whole genome shotgun (WGS) entry which is preliminary data.</text>
</comment>
<dbReference type="Pfam" id="PF00512">
    <property type="entry name" value="HisKA"/>
    <property type="match status" value="1"/>
</dbReference>
<dbReference type="SMART" id="SM00387">
    <property type="entry name" value="HATPase_c"/>
    <property type="match status" value="1"/>
</dbReference>
<dbReference type="InterPro" id="IPR003660">
    <property type="entry name" value="HAMP_dom"/>
</dbReference>
<comment type="catalytic activity">
    <reaction evidence="1">
        <text>ATP + protein L-histidine = ADP + protein N-phospho-L-histidine.</text>
        <dbReference type="EC" id="2.7.13.3"/>
    </reaction>
</comment>
<proteinExistence type="predicted"/>
<dbReference type="Gene3D" id="3.40.50.2300">
    <property type="match status" value="2"/>
</dbReference>
<name>A0ABS3Z1A4_9BACT</name>
<dbReference type="CDD" id="cd17546">
    <property type="entry name" value="REC_hyHK_CKI1_RcsC-like"/>
    <property type="match status" value="2"/>
</dbReference>
<evidence type="ECO:0000259" key="12">
    <source>
        <dbReference type="PROSITE" id="PS50885"/>
    </source>
</evidence>
<evidence type="ECO:0000256" key="1">
    <source>
        <dbReference type="ARBA" id="ARBA00000085"/>
    </source>
</evidence>
<dbReference type="InterPro" id="IPR003018">
    <property type="entry name" value="GAF"/>
</dbReference>
<evidence type="ECO:0000313" key="13">
    <source>
        <dbReference type="EMBL" id="MBO9203930.1"/>
    </source>
</evidence>
<dbReference type="PROSITE" id="PS50109">
    <property type="entry name" value="HIS_KIN"/>
    <property type="match status" value="1"/>
</dbReference>
<keyword evidence="7" id="KW-0902">Two-component regulatory system</keyword>
<dbReference type="PROSITE" id="PS50110">
    <property type="entry name" value="RESPONSE_REGULATORY"/>
    <property type="match status" value="2"/>
</dbReference>
<sequence>MKLSIRKRIELGFYFMGILFVANGITTIITLRHNHKLSQRISAVVLPSMEGIDDLNAMVLESKMYTTNWVFLRTNEEDKALLRKIHGPGYSELKKRIITYTEEWGQKDITDSLQNVFARYEQLLGVEKEIMYSLQKFTDYDDPVAKMEAERKLEDEVLPQTASIMNSLLNMHNYGWRIYSRASENLENSRTRLRTFIIILTITLVLSGWLLSLYLIKRIISPINHIRNIVNDLGKGITSKLTHHTTHDEIGEMVLAVNNLSEKLRVTSLFALQIGKRNFEIPFDPLGEEDTLGKALIAMRDNLKTSEKELIVATDNLHKKDQLMQAVAEATYELISNDRLDEAIGKTIRSLGKGVDVDGINIYKIRHNEKDGLIYADSFMRWLKHADKIDAHSPVYYSINIMPHAYTILKNNGVLYRFTSNMEDPSLQRILEERNVKSVVVIPIFIKDQFWGFVSLSNCYERLWKDTEFSILKSFAVTLGAAIERIQMSQQLIVAKENAEKASKAKSDFMANMSHELRTPMNGIIGFTDLVLTTELKKTQREYLKNVGKSAYNLLNIINDILDFSKIEAGKLLIDEVPFSISELIEETVDILSIKAAEKGLEVVCSIDPGLPSQLIGDPLRMKQVLTNLMGNAVKFTSLGEIFVNVQPNGVHHCNGNMYMDIDITVKDTGIGIPDNKLYDIFESFTQADNSTTRKYGGTGLGLTISKRLVELMGGRLAVNSIPGSGSSFTFSLALKVANATPPITFESKPLLREVLVVDDNETNCKLMRGIFDYLHIPCKICYSGAEALSIIAQSVSKNEPFDLIITDHQMPVMDGISLVKEIKKILKGHTEPFILMLSSLEKTLYQQEAEKIGINKFLSKPVKLHELNFILSTIFNKAFENGVHETIPVIETMPSVTRVLVAEDEPMNMLLISEVLRKMGIDVIKATNGKEALEMVSEFEPDLVFMDVNMPVMDGFTATGHIRSLTTKHHKTPIIALTADAMEKDKERCLESGMNDYISKPFKLEEIHAIVSKYCRNGL</sequence>
<keyword evidence="9" id="KW-0812">Transmembrane</keyword>
<feature type="transmembrane region" description="Helical" evidence="9">
    <location>
        <begin position="12"/>
        <end position="31"/>
    </location>
</feature>
<dbReference type="SUPFAM" id="SSF47384">
    <property type="entry name" value="Homodimeric domain of signal transducing histidine kinase"/>
    <property type="match status" value="1"/>
</dbReference>
<feature type="modified residue" description="4-aspartylphosphate" evidence="8">
    <location>
        <position position="808"/>
    </location>
</feature>
<feature type="domain" description="HAMP" evidence="12">
    <location>
        <begin position="217"/>
        <end position="269"/>
    </location>
</feature>
<keyword evidence="4 8" id="KW-0597">Phosphoprotein</keyword>
<dbReference type="PANTHER" id="PTHR45339:SF1">
    <property type="entry name" value="HYBRID SIGNAL TRANSDUCTION HISTIDINE KINASE J"/>
    <property type="match status" value="1"/>
</dbReference>
<dbReference type="InterPro" id="IPR003594">
    <property type="entry name" value="HATPase_dom"/>
</dbReference>
<dbReference type="InterPro" id="IPR003661">
    <property type="entry name" value="HisK_dim/P_dom"/>
</dbReference>
<dbReference type="InterPro" id="IPR029016">
    <property type="entry name" value="GAF-like_dom_sf"/>
</dbReference>
<keyword evidence="9" id="KW-1133">Transmembrane helix</keyword>
<dbReference type="EMBL" id="JAGHKO010000011">
    <property type="protein sequence ID" value="MBO9203930.1"/>
    <property type="molecule type" value="Genomic_DNA"/>
</dbReference>
<comment type="subcellular location">
    <subcellularLocation>
        <location evidence="2">Membrane</location>
    </subcellularLocation>
</comment>
<dbReference type="Gene3D" id="3.30.565.10">
    <property type="entry name" value="Histidine kinase-like ATPase, C-terminal domain"/>
    <property type="match status" value="1"/>
</dbReference>
<dbReference type="Proteomes" id="UP000677244">
    <property type="component" value="Unassembled WGS sequence"/>
</dbReference>
<dbReference type="PANTHER" id="PTHR45339">
    <property type="entry name" value="HYBRID SIGNAL TRANSDUCTION HISTIDINE KINASE J"/>
    <property type="match status" value="1"/>
</dbReference>
<dbReference type="Gene3D" id="1.10.287.130">
    <property type="match status" value="1"/>
</dbReference>
<feature type="transmembrane region" description="Helical" evidence="9">
    <location>
        <begin position="196"/>
        <end position="216"/>
    </location>
</feature>
<reference evidence="13 14" key="1">
    <citation type="submission" date="2021-03" db="EMBL/GenBank/DDBJ databases">
        <title>Assistant Professor.</title>
        <authorList>
            <person name="Huq M.A."/>
        </authorList>
    </citation>
    <scope>NUCLEOTIDE SEQUENCE [LARGE SCALE GENOMIC DNA]</scope>
    <source>
        <strain evidence="13 14">MAH-29</strain>
    </source>
</reference>
<keyword evidence="9" id="KW-0472">Membrane</keyword>
<organism evidence="13 14">
    <name type="scientific">Niastella soli</name>
    <dbReference type="NCBI Taxonomy" id="2821487"/>
    <lineage>
        <taxon>Bacteria</taxon>
        <taxon>Pseudomonadati</taxon>
        <taxon>Bacteroidota</taxon>
        <taxon>Chitinophagia</taxon>
        <taxon>Chitinophagales</taxon>
        <taxon>Chitinophagaceae</taxon>
        <taxon>Niastella</taxon>
    </lineage>
</organism>
<dbReference type="InterPro" id="IPR001789">
    <property type="entry name" value="Sig_transdc_resp-reg_receiver"/>
</dbReference>
<protein>
    <recommendedName>
        <fullName evidence="3">histidine kinase</fullName>
        <ecNumber evidence="3">2.7.13.3</ecNumber>
    </recommendedName>
</protein>
<evidence type="ECO:0000256" key="8">
    <source>
        <dbReference type="PROSITE-ProRule" id="PRU00169"/>
    </source>
</evidence>
<feature type="domain" description="Response regulatory" evidence="11">
    <location>
        <begin position="754"/>
        <end position="876"/>
    </location>
</feature>
<evidence type="ECO:0000256" key="2">
    <source>
        <dbReference type="ARBA" id="ARBA00004370"/>
    </source>
</evidence>
<dbReference type="InterPro" id="IPR004358">
    <property type="entry name" value="Sig_transdc_His_kin-like_C"/>
</dbReference>